<sequence length="103" mass="11929">GCERNFLTLKWMIGDYRTRLDVQKLEKVANDCSIGNIVNLNDLNEEESSNDFNNNNSELTDDKLVLEEIIDFSISIFDDENINFENNTNNINSANFDYNPEEL</sequence>
<reference evidence="1" key="1">
    <citation type="submission" date="2021-06" db="EMBL/GenBank/DDBJ databases">
        <authorList>
            <person name="Kallberg Y."/>
            <person name="Tangrot J."/>
            <person name="Rosling A."/>
        </authorList>
    </citation>
    <scope>NUCLEOTIDE SEQUENCE</scope>
    <source>
        <strain evidence="1">AZ414A</strain>
    </source>
</reference>
<gene>
    <name evidence="1" type="ORF">DEBURN_LOCUS11850</name>
</gene>
<evidence type="ECO:0000313" key="1">
    <source>
        <dbReference type="EMBL" id="CAG8663852.1"/>
    </source>
</evidence>
<dbReference type="OrthoDB" id="10629507at2759"/>
<dbReference type="EMBL" id="CAJVPK010008928">
    <property type="protein sequence ID" value="CAG8663852.1"/>
    <property type="molecule type" value="Genomic_DNA"/>
</dbReference>
<name>A0A9N9E7Y9_9GLOM</name>
<protein>
    <submittedName>
        <fullName evidence="1">9748_t:CDS:1</fullName>
    </submittedName>
</protein>
<comment type="caution">
    <text evidence="1">The sequence shown here is derived from an EMBL/GenBank/DDBJ whole genome shotgun (WGS) entry which is preliminary data.</text>
</comment>
<accession>A0A9N9E7Y9</accession>
<evidence type="ECO:0000313" key="2">
    <source>
        <dbReference type="Proteomes" id="UP000789706"/>
    </source>
</evidence>
<feature type="non-terminal residue" evidence="1">
    <location>
        <position position="103"/>
    </location>
</feature>
<dbReference type="Proteomes" id="UP000789706">
    <property type="component" value="Unassembled WGS sequence"/>
</dbReference>
<feature type="non-terminal residue" evidence="1">
    <location>
        <position position="1"/>
    </location>
</feature>
<organism evidence="1 2">
    <name type="scientific">Diversispora eburnea</name>
    <dbReference type="NCBI Taxonomy" id="1213867"/>
    <lineage>
        <taxon>Eukaryota</taxon>
        <taxon>Fungi</taxon>
        <taxon>Fungi incertae sedis</taxon>
        <taxon>Mucoromycota</taxon>
        <taxon>Glomeromycotina</taxon>
        <taxon>Glomeromycetes</taxon>
        <taxon>Diversisporales</taxon>
        <taxon>Diversisporaceae</taxon>
        <taxon>Diversispora</taxon>
    </lineage>
</organism>
<keyword evidence="2" id="KW-1185">Reference proteome</keyword>
<proteinExistence type="predicted"/>
<dbReference type="AlphaFoldDB" id="A0A9N9E7Y9"/>